<dbReference type="PANTHER" id="PTHR12220">
    <property type="entry name" value="50S/60S RIBOSOMAL PROTEIN L16"/>
    <property type="match status" value="1"/>
</dbReference>
<evidence type="ECO:0000313" key="5">
    <source>
        <dbReference type="EMBL" id="CAE0045352.1"/>
    </source>
</evidence>
<reference evidence="7" key="1">
    <citation type="submission" date="2021-01" db="EMBL/GenBank/DDBJ databases">
        <authorList>
            <person name="Corre E."/>
            <person name="Pelletier E."/>
            <person name="Niang G."/>
            <person name="Scheremetjew M."/>
            <person name="Finn R."/>
            <person name="Kale V."/>
            <person name="Holt S."/>
            <person name="Cochrane G."/>
            <person name="Meng A."/>
            <person name="Brown T."/>
            <person name="Cohen L."/>
        </authorList>
    </citation>
    <scope>NUCLEOTIDE SEQUENCE</scope>
    <source>
        <strain evidence="7">CCMP 769</strain>
    </source>
</reference>
<evidence type="ECO:0000313" key="6">
    <source>
        <dbReference type="EMBL" id="CAE0045353.1"/>
    </source>
</evidence>
<evidence type="ECO:0000256" key="3">
    <source>
        <dbReference type="ARBA" id="ARBA00023274"/>
    </source>
</evidence>
<dbReference type="InterPro" id="IPR000114">
    <property type="entry name" value="Ribosomal_uL16_bact-type"/>
</dbReference>
<dbReference type="EMBL" id="HBHW01017169">
    <property type="protein sequence ID" value="CAE0045357.1"/>
    <property type="molecule type" value="Transcribed_RNA"/>
</dbReference>
<dbReference type="GO" id="GO:0005762">
    <property type="term" value="C:mitochondrial large ribosomal subunit"/>
    <property type="evidence" value="ECO:0007669"/>
    <property type="project" value="TreeGrafter"/>
</dbReference>
<protein>
    <recommendedName>
        <fullName evidence="8">Ribosomal protein L10e/L16 domain-containing protein</fullName>
    </recommendedName>
</protein>
<dbReference type="InterPro" id="IPR047873">
    <property type="entry name" value="Ribosomal_uL16"/>
</dbReference>
<evidence type="ECO:0000313" key="4">
    <source>
        <dbReference type="EMBL" id="CAE0045350.1"/>
    </source>
</evidence>
<dbReference type="CDD" id="cd01433">
    <property type="entry name" value="Ribosomal_L16_L10e"/>
    <property type="match status" value="1"/>
</dbReference>
<proteinExistence type="inferred from homology"/>
<dbReference type="GO" id="GO:0003735">
    <property type="term" value="F:structural constituent of ribosome"/>
    <property type="evidence" value="ECO:0007669"/>
    <property type="project" value="InterPro"/>
</dbReference>
<keyword evidence="3" id="KW-0687">Ribonucleoprotein</keyword>
<evidence type="ECO:0000256" key="2">
    <source>
        <dbReference type="ARBA" id="ARBA00022980"/>
    </source>
</evidence>
<dbReference type="SUPFAM" id="SSF54686">
    <property type="entry name" value="Ribosomal protein L16p/L10e"/>
    <property type="match status" value="1"/>
</dbReference>
<evidence type="ECO:0000313" key="7">
    <source>
        <dbReference type="EMBL" id="CAE0045357.1"/>
    </source>
</evidence>
<dbReference type="GO" id="GO:0032543">
    <property type="term" value="P:mitochondrial translation"/>
    <property type="evidence" value="ECO:0007669"/>
    <property type="project" value="TreeGrafter"/>
</dbReference>
<dbReference type="AlphaFoldDB" id="A0A7S2ZNK9"/>
<dbReference type="PANTHER" id="PTHR12220:SF13">
    <property type="entry name" value="LARGE RIBOSOMAL SUBUNIT PROTEIN UL16M"/>
    <property type="match status" value="1"/>
</dbReference>
<name>A0A7S2ZNK9_9RHOD</name>
<dbReference type="EMBL" id="HBHW01017164">
    <property type="protein sequence ID" value="CAE0045352.1"/>
    <property type="molecule type" value="Transcribed_RNA"/>
</dbReference>
<evidence type="ECO:0008006" key="8">
    <source>
        <dbReference type="Google" id="ProtNLM"/>
    </source>
</evidence>
<dbReference type="Gene3D" id="3.90.1170.10">
    <property type="entry name" value="Ribosomal protein L10e/L16"/>
    <property type="match status" value="1"/>
</dbReference>
<dbReference type="InterPro" id="IPR016180">
    <property type="entry name" value="Ribosomal_uL16_dom"/>
</dbReference>
<gene>
    <name evidence="4" type="ORF">RMAR00112_LOCUS13325</name>
    <name evidence="5" type="ORF">RMAR00112_LOCUS13327</name>
    <name evidence="6" type="ORF">RMAR00112_LOCUS13328</name>
    <name evidence="7" type="ORF">RMAR00112_LOCUS13332</name>
</gene>
<dbReference type="GO" id="GO:0019843">
    <property type="term" value="F:rRNA binding"/>
    <property type="evidence" value="ECO:0007669"/>
    <property type="project" value="InterPro"/>
</dbReference>
<dbReference type="Pfam" id="PF00252">
    <property type="entry name" value="Ribosomal_L16"/>
    <property type="match status" value="1"/>
</dbReference>
<evidence type="ECO:0000256" key="1">
    <source>
        <dbReference type="ARBA" id="ARBA00008931"/>
    </source>
</evidence>
<keyword evidence="2" id="KW-0689">Ribosomal protein</keyword>
<accession>A0A7S2ZNK9</accession>
<organism evidence="7">
    <name type="scientific">Rhodosorus marinus</name>
    <dbReference type="NCBI Taxonomy" id="101924"/>
    <lineage>
        <taxon>Eukaryota</taxon>
        <taxon>Rhodophyta</taxon>
        <taxon>Stylonematophyceae</taxon>
        <taxon>Stylonematales</taxon>
        <taxon>Stylonemataceae</taxon>
        <taxon>Rhodosorus</taxon>
    </lineage>
</organism>
<dbReference type="InterPro" id="IPR036920">
    <property type="entry name" value="Ribosomal_uL16_sf"/>
</dbReference>
<dbReference type="EMBL" id="HBHW01017165">
    <property type="protein sequence ID" value="CAE0045353.1"/>
    <property type="molecule type" value="Transcribed_RNA"/>
</dbReference>
<comment type="similarity">
    <text evidence="1">Belongs to the universal ribosomal protein uL16 family.</text>
</comment>
<sequence>MAGRQLRPQPAKMKHRFQRWERDVSAERESVLRFGDYGLKVVGNHPRRKDLGFYTLEQKCLQASQATLIKLLRSSTDSDGTKRVKLWRHVFPHFPYSKKPAEVKMGKGKGNIAGYVAVCKRGQVIFEWTMLPLNTGEHILDDIFKQLQTRINLKIKLIKRPVYNPAVPQAVEEEMKRRKSIRLSENIPRSTYVPLPRRPNALEHYVSELSAEEKERVLAQFQKDHPDRDALRHWRIGDILASDWDTTDEDD</sequence>
<dbReference type="EMBL" id="HBHW01017162">
    <property type="protein sequence ID" value="CAE0045350.1"/>
    <property type="molecule type" value="Transcribed_RNA"/>
</dbReference>